<reference evidence="1 2" key="2">
    <citation type="journal article" date="2017" name="Front. Plant Sci.">
        <title>Gene Classification and Mining of Molecular Markers Useful in Red Clover (Trifolium pratense) Breeding.</title>
        <authorList>
            <person name="Istvanek J."/>
            <person name="Dluhosova J."/>
            <person name="Dluhos P."/>
            <person name="Patkova L."/>
            <person name="Nedelnik J."/>
            <person name="Repkova J."/>
        </authorList>
    </citation>
    <scope>NUCLEOTIDE SEQUENCE [LARGE SCALE GENOMIC DNA]</scope>
    <source>
        <strain evidence="2">cv. Tatra</strain>
        <tissue evidence="1">Young leaves</tissue>
    </source>
</reference>
<reference evidence="1 2" key="1">
    <citation type="journal article" date="2014" name="Am. J. Bot.">
        <title>Genome assembly and annotation for red clover (Trifolium pratense; Fabaceae).</title>
        <authorList>
            <person name="Istvanek J."/>
            <person name="Jaros M."/>
            <person name="Krenek A."/>
            <person name="Repkova J."/>
        </authorList>
    </citation>
    <scope>NUCLEOTIDE SEQUENCE [LARGE SCALE GENOMIC DNA]</scope>
    <source>
        <strain evidence="2">cv. Tatra</strain>
        <tissue evidence="1">Young leaves</tissue>
    </source>
</reference>
<sequence>MKKRYKAMFGCCSSEKRGGGGGGE</sequence>
<gene>
    <name evidence="1" type="ORF">L195_g061817</name>
</gene>
<dbReference type="Proteomes" id="UP000236291">
    <property type="component" value="Unassembled WGS sequence"/>
</dbReference>
<evidence type="ECO:0000313" key="1">
    <source>
        <dbReference type="EMBL" id="PNX63831.1"/>
    </source>
</evidence>
<comment type="caution">
    <text evidence="1">The sequence shown here is derived from an EMBL/GenBank/DDBJ whole genome shotgun (WGS) entry which is preliminary data.</text>
</comment>
<organism evidence="1 2">
    <name type="scientific">Trifolium pratense</name>
    <name type="common">Red clover</name>
    <dbReference type="NCBI Taxonomy" id="57577"/>
    <lineage>
        <taxon>Eukaryota</taxon>
        <taxon>Viridiplantae</taxon>
        <taxon>Streptophyta</taxon>
        <taxon>Embryophyta</taxon>
        <taxon>Tracheophyta</taxon>
        <taxon>Spermatophyta</taxon>
        <taxon>Magnoliopsida</taxon>
        <taxon>eudicotyledons</taxon>
        <taxon>Gunneridae</taxon>
        <taxon>Pentapetalae</taxon>
        <taxon>rosids</taxon>
        <taxon>fabids</taxon>
        <taxon>Fabales</taxon>
        <taxon>Fabaceae</taxon>
        <taxon>Papilionoideae</taxon>
        <taxon>50 kb inversion clade</taxon>
        <taxon>NPAAA clade</taxon>
        <taxon>Hologalegina</taxon>
        <taxon>IRL clade</taxon>
        <taxon>Trifolieae</taxon>
        <taxon>Trifolium</taxon>
    </lineage>
</organism>
<name>A0A2K3KC18_TRIPR</name>
<evidence type="ECO:0000313" key="2">
    <source>
        <dbReference type="Proteomes" id="UP000236291"/>
    </source>
</evidence>
<protein>
    <submittedName>
        <fullName evidence="1">Uncharacterized protein</fullName>
    </submittedName>
</protein>
<dbReference type="AlphaFoldDB" id="A0A2K3KC18"/>
<accession>A0A2K3KC18</accession>
<feature type="non-terminal residue" evidence="1">
    <location>
        <position position="24"/>
    </location>
</feature>
<dbReference type="EMBL" id="ASHM01159144">
    <property type="protein sequence ID" value="PNX63831.1"/>
    <property type="molecule type" value="Genomic_DNA"/>
</dbReference>
<proteinExistence type="predicted"/>